<keyword evidence="3" id="KW-1185">Reference proteome</keyword>
<comment type="caution">
    <text evidence="2">The sequence shown here is derived from an EMBL/GenBank/DDBJ whole genome shotgun (WGS) entry which is preliminary data.</text>
</comment>
<dbReference type="InterPro" id="IPR008949">
    <property type="entry name" value="Isoprenoid_synthase_dom_sf"/>
</dbReference>
<organism evidence="2 3">
    <name type="scientific">Mucilaginibacter pedocola</name>
    <dbReference type="NCBI Taxonomy" id="1792845"/>
    <lineage>
        <taxon>Bacteria</taxon>
        <taxon>Pseudomonadati</taxon>
        <taxon>Bacteroidota</taxon>
        <taxon>Sphingobacteriia</taxon>
        <taxon>Sphingobacteriales</taxon>
        <taxon>Sphingobacteriaceae</taxon>
        <taxon>Mucilaginibacter</taxon>
    </lineage>
</organism>
<keyword evidence="1" id="KW-0808">Transferase</keyword>
<proteinExistence type="predicted"/>
<dbReference type="InterPro" id="IPR002060">
    <property type="entry name" value="Squ/phyt_synthse"/>
</dbReference>
<dbReference type="GO" id="GO:0016117">
    <property type="term" value="P:carotenoid biosynthetic process"/>
    <property type="evidence" value="ECO:0007669"/>
    <property type="project" value="UniProtKB-ARBA"/>
</dbReference>
<evidence type="ECO:0000313" key="3">
    <source>
        <dbReference type="Proteomes" id="UP000189739"/>
    </source>
</evidence>
<dbReference type="STRING" id="1792845.BC343_25300"/>
<sequence>MKEKYDDLSILCSKITTQFYSTSFSLGIRFLSKEVRPPIFSIYGFVRLADEIVDSFHNYDKRYLLRKFEHDCFEAIEQKISLNPILNSFQRTVNDYAIDHELIRLFLKSMEMDLERSQYDSEAYGQYILGSAQVVGLMCLQVFTGGNKAEYEKLKIPAMKLGSAFQKVNFLRDLKADYESLGRTYFPGVDFDDFSEAEKTKIEHEIESDFNDAREGVLRLPARAKKGVSLAFAYYYRLFEKIKGLNVNVIRNNRVRVSDARKFIIMIRILLTPDSTNHFMLSNYEE</sequence>
<gene>
    <name evidence="2" type="ORF">BC343_25300</name>
</gene>
<dbReference type="OrthoDB" id="9787280at2"/>
<dbReference type="CDD" id="cd00683">
    <property type="entry name" value="Trans_IPPS_HH"/>
    <property type="match status" value="1"/>
</dbReference>
<dbReference type="PANTHER" id="PTHR31480">
    <property type="entry name" value="BIFUNCTIONAL LYCOPENE CYCLASE/PHYTOENE SYNTHASE"/>
    <property type="match status" value="1"/>
</dbReference>
<protein>
    <submittedName>
        <fullName evidence="2">Phytoene synthase</fullName>
    </submittedName>
</protein>
<dbReference type="Pfam" id="PF00494">
    <property type="entry name" value="SQS_PSY"/>
    <property type="match status" value="1"/>
</dbReference>
<dbReference type="PROSITE" id="PS01045">
    <property type="entry name" value="SQUALEN_PHYTOEN_SYN_2"/>
    <property type="match status" value="1"/>
</dbReference>
<dbReference type="AlphaFoldDB" id="A0A1S9PHQ1"/>
<reference evidence="2 3" key="1">
    <citation type="submission" date="2016-07" db="EMBL/GenBank/DDBJ databases">
        <title>Genomic analysis of zinc-resistant bacterium Mucilaginibacter pedocola TBZ30.</title>
        <authorList>
            <person name="Huang J."/>
            <person name="Tang J."/>
        </authorList>
    </citation>
    <scope>NUCLEOTIDE SEQUENCE [LARGE SCALE GENOMIC DNA]</scope>
    <source>
        <strain evidence="2 3">TBZ30</strain>
    </source>
</reference>
<evidence type="ECO:0000256" key="1">
    <source>
        <dbReference type="ARBA" id="ARBA00022679"/>
    </source>
</evidence>
<dbReference type="SUPFAM" id="SSF48576">
    <property type="entry name" value="Terpenoid synthases"/>
    <property type="match status" value="1"/>
</dbReference>
<dbReference type="GO" id="GO:0051996">
    <property type="term" value="F:squalene synthase [NAD(P)H] activity"/>
    <property type="evidence" value="ECO:0007669"/>
    <property type="project" value="InterPro"/>
</dbReference>
<evidence type="ECO:0000313" key="2">
    <source>
        <dbReference type="EMBL" id="OOQ60439.1"/>
    </source>
</evidence>
<dbReference type="Gene3D" id="1.10.600.10">
    <property type="entry name" value="Farnesyl Diphosphate Synthase"/>
    <property type="match status" value="1"/>
</dbReference>
<accession>A0A1S9PHQ1</accession>
<name>A0A1S9PHQ1_9SPHI</name>
<dbReference type="InterPro" id="IPR019845">
    <property type="entry name" value="Squalene/phytoene_synthase_CS"/>
</dbReference>
<dbReference type="Proteomes" id="UP000189739">
    <property type="component" value="Unassembled WGS sequence"/>
</dbReference>
<dbReference type="InterPro" id="IPR033904">
    <property type="entry name" value="Trans_IPPS_HH"/>
</dbReference>
<dbReference type="SFLD" id="SFLDS00005">
    <property type="entry name" value="Isoprenoid_Synthase_Type_I"/>
    <property type="match status" value="1"/>
</dbReference>
<dbReference type="SFLD" id="SFLDG01018">
    <property type="entry name" value="Squalene/Phytoene_Synthase_Lik"/>
    <property type="match status" value="1"/>
</dbReference>
<dbReference type="EMBL" id="MBTF01000007">
    <property type="protein sequence ID" value="OOQ60439.1"/>
    <property type="molecule type" value="Genomic_DNA"/>
</dbReference>